<evidence type="ECO:0000256" key="9">
    <source>
        <dbReference type="ARBA" id="ARBA00046139"/>
    </source>
</evidence>
<dbReference type="PANTHER" id="PTHR21281:SF0">
    <property type="entry name" value="CYTOCHROME B5 DOMAIN-CONTAINING PROTEIN 1"/>
    <property type="match status" value="1"/>
</dbReference>
<keyword evidence="6" id="KW-0206">Cytoskeleton</keyword>
<accession>A9V6P5</accession>
<dbReference type="PROSITE" id="PS50255">
    <property type="entry name" value="CYTOCHROME_B5_2"/>
    <property type="match status" value="1"/>
</dbReference>
<proteinExistence type="predicted"/>
<dbReference type="GeneID" id="5893631"/>
<gene>
    <name evidence="11" type="ORF">MONBRDRAFT_33632</name>
</gene>
<evidence type="ECO:0000256" key="6">
    <source>
        <dbReference type="ARBA" id="ARBA00023212"/>
    </source>
</evidence>
<dbReference type="Pfam" id="PF00173">
    <property type="entry name" value="Cyt-b5"/>
    <property type="match status" value="1"/>
</dbReference>
<keyword evidence="4" id="KW-0479">Metal-binding</keyword>
<sequence>MTDSSETVRYFTPAEVAAHNCEADIWVSFLGKVLDLTKLVREHQGNLLLKPLLLCAGKDISHWFDPKTGNMRTHIDPITGLELPFTPHGRVLDVPPACPSSRWATNFGTPWWRDDDHVVGRLSERTRLIKVTNMLTKESQTIEVCNEEPLRQIQQRYQTYNSHSRSYTWKHLTKVLDMNLTLAENGVEELADEFDRLHIDRNEFIPELQIYYNDDLLPSA</sequence>
<evidence type="ECO:0000256" key="7">
    <source>
        <dbReference type="ARBA" id="ARBA00023273"/>
    </source>
</evidence>
<keyword evidence="5" id="KW-0408">Iron</keyword>
<dbReference type="eggNOG" id="KOG0537">
    <property type="taxonomic scope" value="Eukaryota"/>
</dbReference>
<dbReference type="OMA" id="DLTHFFH"/>
<evidence type="ECO:0000313" key="11">
    <source>
        <dbReference type="EMBL" id="EDQ86771.1"/>
    </source>
</evidence>
<dbReference type="InterPro" id="IPR036400">
    <property type="entry name" value="Cyt_B5-like_heme/steroid_sf"/>
</dbReference>
<comment type="function">
    <text evidence="9">Radial spoke stalk protein that binds heme under oxidizing conditions. Required for the coordinated beating of multiple cilia maybe by functioning in a redox signaling pathway.</text>
</comment>
<dbReference type="GO" id="GO:0005930">
    <property type="term" value="C:axoneme"/>
    <property type="evidence" value="ECO:0007669"/>
    <property type="project" value="UniProtKB-SubCell"/>
</dbReference>
<organism evidence="11 12">
    <name type="scientific">Monosiga brevicollis</name>
    <name type="common">Choanoflagellate</name>
    <dbReference type="NCBI Taxonomy" id="81824"/>
    <lineage>
        <taxon>Eukaryota</taxon>
        <taxon>Choanoflagellata</taxon>
        <taxon>Craspedida</taxon>
        <taxon>Salpingoecidae</taxon>
        <taxon>Monosiga</taxon>
    </lineage>
</organism>
<dbReference type="FunCoup" id="A9V6P5">
    <property type="interactions" value="15"/>
</dbReference>
<dbReference type="InterPro" id="IPR052320">
    <property type="entry name" value="Cytochrome_b5_domain"/>
</dbReference>
<keyword evidence="12" id="KW-1185">Reference proteome</keyword>
<comment type="subcellular location">
    <subcellularLocation>
        <location evidence="1">Cytoplasm</location>
        <location evidence="1">Cytoskeleton</location>
        <location evidence="1">Cilium axoneme</location>
    </subcellularLocation>
</comment>
<dbReference type="Gene3D" id="3.10.120.10">
    <property type="entry name" value="Cytochrome b5-like heme/steroid binding domain"/>
    <property type="match status" value="1"/>
</dbReference>
<name>A9V6P5_MONBE</name>
<evidence type="ECO:0000256" key="2">
    <source>
        <dbReference type="ARBA" id="ARBA00022490"/>
    </source>
</evidence>
<evidence type="ECO:0000256" key="1">
    <source>
        <dbReference type="ARBA" id="ARBA00004430"/>
    </source>
</evidence>
<evidence type="ECO:0000256" key="8">
    <source>
        <dbReference type="ARBA" id="ARBA00040649"/>
    </source>
</evidence>
<keyword evidence="7" id="KW-0966">Cell projection</keyword>
<dbReference type="InterPro" id="IPR001199">
    <property type="entry name" value="Cyt_B5-like_heme/steroid-bd"/>
</dbReference>
<keyword evidence="3" id="KW-0349">Heme</keyword>
<dbReference type="SUPFAM" id="SSF55856">
    <property type="entry name" value="Cytochrome b5-like heme/steroid binding domain"/>
    <property type="match status" value="1"/>
</dbReference>
<dbReference type="GO" id="GO:0046872">
    <property type="term" value="F:metal ion binding"/>
    <property type="evidence" value="ECO:0007669"/>
    <property type="project" value="UniProtKB-KW"/>
</dbReference>
<keyword evidence="2" id="KW-0963">Cytoplasm</keyword>
<dbReference type="KEGG" id="mbr:MONBRDRAFT_33632"/>
<dbReference type="PANTHER" id="PTHR21281">
    <property type="entry name" value="CYTOCHROME B5 DOMAIN-CONTAINING PROTEIN 1"/>
    <property type="match status" value="1"/>
</dbReference>
<dbReference type="RefSeq" id="XP_001748316.1">
    <property type="nucleotide sequence ID" value="XM_001748264.1"/>
</dbReference>
<evidence type="ECO:0000313" key="12">
    <source>
        <dbReference type="Proteomes" id="UP000001357"/>
    </source>
</evidence>
<evidence type="ECO:0000256" key="3">
    <source>
        <dbReference type="ARBA" id="ARBA00022617"/>
    </source>
</evidence>
<feature type="domain" description="Cytochrome b5 heme-binding" evidence="10">
    <location>
        <begin position="8"/>
        <end position="74"/>
    </location>
</feature>
<evidence type="ECO:0000259" key="10">
    <source>
        <dbReference type="PROSITE" id="PS50255"/>
    </source>
</evidence>
<dbReference type="SMART" id="SM01117">
    <property type="entry name" value="Cyt-b5"/>
    <property type="match status" value="1"/>
</dbReference>
<evidence type="ECO:0000256" key="5">
    <source>
        <dbReference type="ARBA" id="ARBA00023004"/>
    </source>
</evidence>
<protein>
    <recommendedName>
        <fullName evidence="8">Cytochrome b5 domain-containing protein 1</fullName>
    </recommendedName>
</protein>
<dbReference type="Proteomes" id="UP000001357">
    <property type="component" value="Unassembled WGS sequence"/>
</dbReference>
<dbReference type="EMBL" id="CH991563">
    <property type="protein sequence ID" value="EDQ86771.1"/>
    <property type="molecule type" value="Genomic_DNA"/>
</dbReference>
<reference evidence="11 12" key="1">
    <citation type="journal article" date="2008" name="Nature">
        <title>The genome of the choanoflagellate Monosiga brevicollis and the origin of metazoans.</title>
        <authorList>
            <consortium name="JGI Sequencing"/>
            <person name="King N."/>
            <person name="Westbrook M.J."/>
            <person name="Young S.L."/>
            <person name="Kuo A."/>
            <person name="Abedin M."/>
            <person name="Chapman J."/>
            <person name="Fairclough S."/>
            <person name="Hellsten U."/>
            <person name="Isogai Y."/>
            <person name="Letunic I."/>
            <person name="Marr M."/>
            <person name="Pincus D."/>
            <person name="Putnam N."/>
            <person name="Rokas A."/>
            <person name="Wright K.J."/>
            <person name="Zuzow R."/>
            <person name="Dirks W."/>
            <person name="Good M."/>
            <person name="Goodstein D."/>
            <person name="Lemons D."/>
            <person name="Li W."/>
            <person name="Lyons J.B."/>
            <person name="Morris A."/>
            <person name="Nichols S."/>
            <person name="Richter D.J."/>
            <person name="Salamov A."/>
            <person name="Bork P."/>
            <person name="Lim W.A."/>
            <person name="Manning G."/>
            <person name="Miller W.T."/>
            <person name="McGinnis W."/>
            <person name="Shapiro H."/>
            <person name="Tjian R."/>
            <person name="Grigoriev I.V."/>
            <person name="Rokhsar D."/>
        </authorList>
    </citation>
    <scope>NUCLEOTIDE SEQUENCE [LARGE SCALE GENOMIC DNA]</scope>
    <source>
        <strain evidence="12">MX1 / ATCC 50154</strain>
    </source>
</reference>
<dbReference type="STRING" id="81824.A9V6P5"/>
<dbReference type="InParanoid" id="A9V6P5"/>
<evidence type="ECO:0000256" key="4">
    <source>
        <dbReference type="ARBA" id="ARBA00022723"/>
    </source>
</evidence>
<dbReference type="AlphaFoldDB" id="A9V6P5"/>